<dbReference type="Pfam" id="PF01547">
    <property type="entry name" value="SBP_bac_1"/>
    <property type="match status" value="1"/>
</dbReference>
<dbReference type="EMBL" id="QLUW01000003">
    <property type="protein sequence ID" value="RAP75229.1"/>
    <property type="molecule type" value="Genomic_DNA"/>
</dbReference>
<dbReference type="Proteomes" id="UP000249260">
    <property type="component" value="Unassembled WGS sequence"/>
</dbReference>
<dbReference type="OrthoDB" id="9769685at2"/>
<dbReference type="CDD" id="cd14748">
    <property type="entry name" value="PBP2_UgpB"/>
    <property type="match status" value="1"/>
</dbReference>
<dbReference type="InterPro" id="IPR006059">
    <property type="entry name" value="SBP"/>
</dbReference>
<evidence type="ECO:0000313" key="2">
    <source>
        <dbReference type="Proteomes" id="UP000249260"/>
    </source>
</evidence>
<dbReference type="Gene3D" id="3.40.190.10">
    <property type="entry name" value="Periplasmic binding protein-like II"/>
    <property type="match status" value="2"/>
</dbReference>
<gene>
    <name evidence="1" type="ORF">DL346_17795</name>
</gene>
<organism evidence="1 2">
    <name type="scientific">Paenibacillus montanisoli</name>
    <dbReference type="NCBI Taxonomy" id="2081970"/>
    <lineage>
        <taxon>Bacteria</taxon>
        <taxon>Bacillati</taxon>
        <taxon>Bacillota</taxon>
        <taxon>Bacilli</taxon>
        <taxon>Bacillales</taxon>
        <taxon>Paenibacillaceae</taxon>
        <taxon>Paenibacillus</taxon>
    </lineage>
</organism>
<comment type="caution">
    <text evidence="1">The sequence shown here is derived from an EMBL/GenBank/DDBJ whole genome shotgun (WGS) entry which is preliminary data.</text>
</comment>
<sequence length="474" mass="53163">MVVAMKMLVRNKKLISFMLVLIVIVILLTSSLFGNGTKFSSEASAGLTELQHHANNNVKHGSDPVTINFWFPWGGGFQQEFHDTVVVPFEKVNPDIKVKMTFVENSDNSQASDKLLTAIAGGIAPDVAMIDRFLVGEWAAMGALEDLSSDVNRDGMAGIYYPNIWPEAQYNGKTFALPWNVDSRAMLYNKTMMEEAGLDPNKPPTTIAELDAMAEKMFKQNEAGTYEQVGFVPWMAQGFIYANGWNFGGQWEKEGELTPNDPENVKALEWMQRYGKKYDTKKLKSFSDEIRLAGVNPFASGKVGFIYEGNWLLNGMNDVNFEWGIAPMPTEEGGRSVTWAGGWSFVMPKGAKYKEHAWRFIKYVAGKEGSLLWAGRGETYDLSSIPEVNKQLGLDKKKNLDVFVKLLQHAYIRPVSPVGGYMWDELYRVQILAINLQGEPKALLDELKRNLDAHLNEVKSAERRKTENPSQSSL</sequence>
<dbReference type="InterPro" id="IPR050490">
    <property type="entry name" value="Bact_solute-bd_prot1"/>
</dbReference>
<accession>A0A328TXN7</accession>
<dbReference type="SUPFAM" id="SSF53850">
    <property type="entry name" value="Periplasmic binding protein-like II"/>
    <property type="match status" value="1"/>
</dbReference>
<name>A0A328TXN7_9BACL</name>
<dbReference type="PANTHER" id="PTHR43649">
    <property type="entry name" value="ARABINOSE-BINDING PROTEIN-RELATED"/>
    <property type="match status" value="1"/>
</dbReference>
<proteinExistence type="predicted"/>
<dbReference type="AlphaFoldDB" id="A0A328TXN7"/>
<reference evidence="1 2" key="1">
    <citation type="submission" date="2018-06" db="EMBL/GenBank/DDBJ databases">
        <title>Paenibacillus montanisoli sp. nov., isolated from mountain area soil.</title>
        <authorList>
            <person name="Wu M."/>
        </authorList>
    </citation>
    <scope>NUCLEOTIDE SEQUENCE [LARGE SCALE GENOMIC DNA]</scope>
    <source>
        <strain evidence="1 2">RA17</strain>
    </source>
</reference>
<protein>
    <recommendedName>
        <fullName evidence="3">ABC transporter substrate-binding protein</fullName>
    </recommendedName>
</protein>
<dbReference type="PANTHER" id="PTHR43649:SF12">
    <property type="entry name" value="DIACETYLCHITOBIOSE BINDING PROTEIN DASA"/>
    <property type="match status" value="1"/>
</dbReference>
<evidence type="ECO:0000313" key="1">
    <source>
        <dbReference type="EMBL" id="RAP75229.1"/>
    </source>
</evidence>
<keyword evidence="2" id="KW-1185">Reference proteome</keyword>
<evidence type="ECO:0008006" key="3">
    <source>
        <dbReference type="Google" id="ProtNLM"/>
    </source>
</evidence>